<dbReference type="Proteomes" id="UP001633002">
    <property type="component" value="Unassembled WGS sequence"/>
</dbReference>
<feature type="compositionally biased region" description="Basic and acidic residues" evidence="1">
    <location>
        <begin position="115"/>
        <end position="130"/>
    </location>
</feature>
<dbReference type="Pfam" id="PF25273">
    <property type="entry name" value="DUF7869"/>
    <property type="match status" value="2"/>
</dbReference>
<evidence type="ECO:0000259" key="2">
    <source>
        <dbReference type="Pfam" id="PF25273"/>
    </source>
</evidence>
<feature type="domain" description="DUF7869" evidence="2">
    <location>
        <begin position="687"/>
        <end position="794"/>
    </location>
</feature>
<sequence length="1061" mass="120568">MASTSAEVKRLFPGENILLYGVNFIVGVGSVHSVDESELCHGEIIGTGRISIQICSSLRPDFILPYPSPGANTVGEAVNSFVIWDISKVYPMLELPQSQNQTPPEPTPNASTQVHADKHQSTSRGRESTVRPEDQLFFKVRKNWANVEVTLLSIAESLPIADGIIFLPFSTSCVGEVRVGEQYAGVLVSTVHSEVDPTILDRDLPNFHPDDPITVRWPILHLRIASNGAILGNLYKAFEDAGTRGAQTGDEDMLVKKKRAYNSAKRTKPNLEVLLQRRLNQKKMSMCTPDKISECLRSTCTCSRECMRKVDKKDIIEERSFFYNEPYTRRVEYILSKFDHPGFEEGYMMFRTLEVCKKTFYTLYGFVKQTFYNYKKAYTMGQRVGFHGNSGKYLSWKRTFKPKDTTIFARACMKSFFQQTAEPLPHKESRNENTDGIIYRLPKTLSRDDVYREILGKMEAVGMTAISRVAFDNLWKKEFPNYDMHNSSAFAKCLLCVKFTTMLQRDRRSAERAKLELDMEKHLKHQMSGRTVYYSHRELSTSSPSLYLSFIHDAMDLAKTIISHLCDKVKPLMGSVQPLPLKVIGILNHGHEPRVVAHVTVGGLWKSDPNYTITSIAKQLRDYENFHTDKKLGDLHFTDQTSDSHPLFNALMDEEVFNTTVLAKKRQSKEEFFQMEGAENSELQASTRMLPPNLYIQLDNSAKDNKNWAMMAFCSELVARGCCKMITMSFLVVGHTHEDVDAFFSKVNAAQAGKDIESLPHFLAVVYHAQRERRSAEKAKLELDMEKHLKHQMSGRTIYYSHRELSTSSPSLYLSFIHDVMDLAKTIIPRLCDKVKTLMGSVQPLPLKVIGILNHGHEPGVVAHITVGGLWKSDPNYTITSIAKQLRDYENFHTDKKLRDFHFTDQTSDSHPLFNALMDEEVFNTTVLAKKRQSKEEFFQMEGVENSELQASTRMLPPNLYIQLDNSAKDNKNWAMMAFCSELVARGCCKMITMSFLVVGHTHEDVDAFFSKVNAAQAGKDIESLPHFLAVVYHAQSSKAYPRCRAAARFRCEKATLLRPL</sequence>
<dbReference type="PANTHER" id="PTHR33153:SF3">
    <property type="entry name" value="TRAFFICKING PROTEIN PARTICLE COMPLEX SUBUNIT 11 DOMAIN-CONTAINING PROTEIN"/>
    <property type="match status" value="1"/>
</dbReference>
<feature type="region of interest" description="Disordered" evidence="1">
    <location>
        <begin position="96"/>
        <end position="130"/>
    </location>
</feature>
<comment type="caution">
    <text evidence="3">The sequence shown here is derived from an EMBL/GenBank/DDBJ whole genome shotgun (WGS) entry which is preliminary data.</text>
</comment>
<keyword evidence="4" id="KW-1185">Reference proteome</keyword>
<gene>
    <name evidence="3" type="ORF">R1sor_016449</name>
</gene>
<dbReference type="InterPro" id="IPR057191">
    <property type="entry name" value="DUF7869"/>
</dbReference>
<proteinExistence type="predicted"/>
<name>A0ABD3HJ51_9MARC</name>
<dbReference type="PANTHER" id="PTHR33153">
    <property type="entry name" value="MYND-TYPE DOMAIN-CONTAINING PROTEIN"/>
    <property type="match status" value="1"/>
</dbReference>
<accession>A0ABD3HJ51</accession>
<dbReference type="EMBL" id="JBJQOH010000004">
    <property type="protein sequence ID" value="KAL3690140.1"/>
    <property type="molecule type" value="Genomic_DNA"/>
</dbReference>
<dbReference type="AlphaFoldDB" id="A0ABD3HJ51"/>
<feature type="compositionally biased region" description="Polar residues" evidence="1">
    <location>
        <begin position="96"/>
        <end position="114"/>
    </location>
</feature>
<evidence type="ECO:0000313" key="3">
    <source>
        <dbReference type="EMBL" id="KAL3690140.1"/>
    </source>
</evidence>
<protein>
    <recommendedName>
        <fullName evidence="2">DUF7869 domain-containing protein</fullName>
    </recommendedName>
</protein>
<evidence type="ECO:0000256" key="1">
    <source>
        <dbReference type="SAM" id="MobiDB-lite"/>
    </source>
</evidence>
<evidence type="ECO:0000313" key="4">
    <source>
        <dbReference type="Proteomes" id="UP001633002"/>
    </source>
</evidence>
<organism evidence="3 4">
    <name type="scientific">Riccia sorocarpa</name>
    <dbReference type="NCBI Taxonomy" id="122646"/>
    <lineage>
        <taxon>Eukaryota</taxon>
        <taxon>Viridiplantae</taxon>
        <taxon>Streptophyta</taxon>
        <taxon>Embryophyta</taxon>
        <taxon>Marchantiophyta</taxon>
        <taxon>Marchantiopsida</taxon>
        <taxon>Marchantiidae</taxon>
        <taxon>Marchantiales</taxon>
        <taxon>Ricciaceae</taxon>
        <taxon>Riccia</taxon>
    </lineage>
</organism>
<feature type="domain" description="DUF7869" evidence="2">
    <location>
        <begin position="953"/>
        <end position="1038"/>
    </location>
</feature>
<reference evidence="3 4" key="1">
    <citation type="submission" date="2024-09" db="EMBL/GenBank/DDBJ databases">
        <title>Chromosome-scale assembly of Riccia sorocarpa.</title>
        <authorList>
            <person name="Paukszto L."/>
        </authorList>
    </citation>
    <scope>NUCLEOTIDE SEQUENCE [LARGE SCALE GENOMIC DNA]</scope>
    <source>
        <strain evidence="3">LP-2024</strain>
        <tissue evidence="3">Aerial parts of the thallus</tissue>
    </source>
</reference>